<dbReference type="AlphaFoldDB" id="A0A7W9Y7T3"/>
<dbReference type="GO" id="GO:0009306">
    <property type="term" value="P:protein secretion"/>
    <property type="evidence" value="ECO:0007669"/>
    <property type="project" value="InterPro"/>
</dbReference>
<name>A0A7W9Y7T3_9HYPH</name>
<dbReference type="PROSITE" id="PS00543">
    <property type="entry name" value="HLYD_FAMILY"/>
    <property type="match status" value="1"/>
</dbReference>
<dbReference type="NCBIfam" id="TIGR01843">
    <property type="entry name" value="type_I_hlyD"/>
    <property type="match status" value="1"/>
</dbReference>
<keyword evidence="13" id="KW-1185">Reference proteome</keyword>
<keyword evidence="5 9" id="KW-0997">Cell inner membrane</keyword>
<keyword evidence="8" id="KW-0472">Membrane</keyword>
<evidence type="ECO:0000256" key="6">
    <source>
        <dbReference type="ARBA" id="ARBA00022692"/>
    </source>
</evidence>
<feature type="domain" description="AprE-like long alpha-helical hairpin" evidence="10">
    <location>
        <begin position="93"/>
        <end position="282"/>
    </location>
</feature>
<evidence type="ECO:0000256" key="1">
    <source>
        <dbReference type="ARBA" id="ARBA00004377"/>
    </source>
</evidence>
<sequence length="436" mass="47428">MRYDTLDKTITGAIRKQLFLAIGVGGLFLGGVCTAAAYAEISGAVMAAGKIIVLGRAKQVEHADGGIISEIVVNEGDRVEAGALLFRLDGTTARANLGIIEGQLAQLMVQEARLLAEQAGRTGIDLPAELSFVPADRRTLLTEAQIMLKLARQMTRSSQKAQLEKQVGQFAEQISALEAQRKAVDANMALVDDQLRRYDSLNARGLITQSQLIAMQREKASLTGSQSALTAEIIETQQAKTQAELKLIQVDEAFYESVLTELDQKRPEIAKLSEERVAALDRLRKLEIRAPIAGSLHQLNVHTIGSVAGPGETLVNIIPQDDELIVEAMILPADVDQVFGGQDARVRLSGLNQRVTPELGALVIDISPDLTTDEKTGASYYLTRLRIPEAEIAKVGDTLLKPGMPAEVFMQTENRTILSYMIKPLSDQLRHAMRES</sequence>
<accession>A0A7W9Y7T3</accession>
<proteinExistence type="inferred from homology"/>
<reference evidence="12 13" key="1">
    <citation type="submission" date="2020-08" db="EMBL/GenBank/DDBJ databases">
        <title>Genomic Encyclopedia of Type Strains, Phase IV (KMG-IV): sequencing the most valuable type-strain genomes for metagenomic binning, comparative biology and taxonomic classification.</title>
        <authorList>
            <person name="Goeker M."/>
        </authorList>
    </citation>
    <scope>NUCLEOTIDE SEQUENCE [LARGE SCALE GENOMIC DNA]</scope>
    <source>
        <strain evidence="12 13">DSM 100734</strain>
    </source>
</reference>
<dbReference type="Pfam" id="PF25994">
    <property type="entry name" value="HH_AprE"/>
    <property type="match status" value="1"/>
</dbReference>
<dbReference type="Gene3D" id="2.40.50.100">
    <property type="match status" value="1"/>
</dbReference>
<evidence type="ECO:0000256" key="5">
    <source>
        <dbReference type="ARBA" id="ARBA00022519"/>
    </source>
</evidence>
<dbReference type="Gene3D" id="2.40.30.170">
    <property type="match status" value="1"/>
</dbReference>
<evidence type="ECO:0000256" key="9">
    <source>
        <dbReference type="RuleBase" id="RU365093"/>
    </source>
</evidence>
<protein>
    <recommendedName>
        <fullName evidence="9">Membrane fusion protein (MFP) family protein</fullName>
    </recommendedName>
</protein>
<gene>
    <name evidence="12" type="ORF">HNQ72_003432</name>
</gene>
<feature type="domain" description="AprE-like beta-barrel" evidence="11">
    <location>
        <begin position="324"/>
        <end position="413"/>
    </location>
</feature>
<dbReference type="Pfam" id="PF26002">
    <property type="entry name" value="Beta-barrel_AprE"/>
    <property type="match status" value="1"/>
</dbReference>
<dbReference type="EMBL" id="JACHEG010000003">
    <property type="protein sequence ID" value="MBB6163592.1"/>
    <property type="molecule type" value="Genomic_DNA"/>
</dbReference>
<evidence type="ECO:0000313" key="12">
    <source>
        <dbReference type="EMBL" id="MBB6163592.1"/>
    </source>
</evidence>
<dbReference type="GO" id="GO:0005886">
    <property type="term" value="C:plasma membrane"/>
    <property type="evidence" value="ECO:0007669"/>
    <property type="project" value="UniProtKB-SubCell"/>
</dbReference>
<dbReference type="RefSeq" id="WP_183993430.1">
    <property type="nucleotide sequence ID" value="NZ_BMHW01000008.1"/>
</dbReference>
<dbReference type="Proteomes" id="UP000547879">
    <property type="component" value="Unassembled WGS sequence"/>
</dbReference>
<comment type="subcellular location">
    <subcellularLocation>
        <location evidence="1 9">Cell inner membrane</location>
        <topology evidence="1 9">Single-pass membrane protein</topology>
    </subcellularLocation>
</comment>
<dbReference type="InterPro" id="IPR050739">
    <property type="entry name" value="MFP"/>
</dbReference>
<organism evidence="12 13">
    <name type="scientific">Rhizobium wenxiniae</name>
    <dbReference type="NCBI Taxonomy" id="1737357"/>
    <lineage>
        <taxon>Bacteria</taxon>
        <taxon>Pseudomonadati</taxon>
        <taxon>Pseudomonadota</taxon>
        <taxon>Alphaproteobacteria</taxon>
        <taxon>Hyphomicrobiales</taxon>
        <taxon>Rhizobiaceae</taxon>
        <taxon>Rhizobium/Agrobacterium group</taxon>
        <taxon>Rhizobium</taxon>
    </lineage>
</organism>
<evidence type="ECO:0000256" key="8">
    <source>
        <dbReference type="ARBA" id="ARBA00023136"/>
    </source>
</evidence>
<comment type="similarity">
    <text evidence="2 9">Belongs to the membrane fusion protein (MFP) (TC 8.A.1) family.</text>
</comment>
<evidence type="ECO:0000313" key="13">
    <source>
        <dbReference type="Proteomes" id="UP000547879"/>
    </source>
</evidence>
<evidence type="ECO:0000259" key="10">
    <source>
        <dbReference type="Pfam" id="PF25994"/>
    </source>
</evidence>
<evidence type="ECO:0000256" key="7">
    <source>
        <dbReference type="ARBA" id="ARBA00022989"/>
    </source>
</evidence>
<keyword evidence="7" id="KW-1133">Transmembrane helix</keyword>
<dbReference type="InterPro" id="IPR010129">
    <property type="entry name" value="T1SS_HlyD"/>
</dbReference>
<keyword evidence="4 9" id="KW-1003">Cell membrane</keyword>
<keyword evidence="3 9" id="KW-0813">Transport</keyword>
<dbReference type="InterPro" id="IPR006144">
    <property type="entry name" value="Secretion_HlyD_CS"/>
</dbReference>
<evidence type="ECO:0000259" key="11">
    <source>
        <dbReference type="Pfam" id="PF26002"/>
    </source>
</evidence>
<dbReference type="SUPFAM" id="SSF111369">
    <property type="entry name" value="HlyD-like secretion proteins"/>
    <property type="match status" value="1"/>
</dbReference>
<dbReference type="PANTHER" id="PTHR30386:SF17">
    <property type="entry name" value="ALKALINE PROTEASE SECRETION PROTEIN APRE"/>
    <property type="match status" value="1"/>
</dbReference>
<comment type="caution">
    <text evidence="12">The sequence shown here is derived from an EMBL/GenBank/DDBJ whole genome shotgun (WGS) entry which is preliminary data.</text>
</comment>
<evidence type="ECO:0000256" key="3">
    <source>
        <dbReference type="ARBA" id="ARBA00022448"/>
    </source>
</evidence>
<evidence type="ECO:0000256" key="4">
    <source>
        <dbReference type="ARBA" id="ARBA00022475"/>
    </source>
</evidence>
<dbReference type="InterPro" id="IPR058982">
    <property type="entry name" value="Beta-barrel_AprE"/>
</dbReference>
<dbReference type="InterPro" id="IPR058781">
    <property type="entry name" value="HH_AprE-like"/>
</dbReference>
<dbReference type="PRINTS" id="PR01490">
    <property type="entry name" value="RTXTOXIND"/>
</dbReference>
<keyword evidence="6" id="KW-0812">Transmembrane</keyword>
<evidence type="ECO:0000256" key="2">
    <source>
        <dbReference type="ARBA" id="ARBA00009477"/>
    </source>
</evidence>
<dbReference type="PANTHER" id="PTHR30386">
    <property type="entry name" value="MEMBRANE FUSION SUBUNIT OF EMRAB-TOLC MULTIDRUG EFFLUX PUMP"/>
    <property type="match status" value="1"/>
</dbReference>